<dbReference type="EMBL" id="QJKJ01010202">
    <property type="protein sequence ID" value="RDX74369.1"/>
    <property type="molecule type" value="Genomic_DNA"/>
</dbReference>
<comment type="caution">
    <text evidence="2">The sequence shown here is derived from an EMBL/GenBank/DDBJ whole genome shotgun (WGS) entry which is preliminary data.</text>
</comment>
<dbReference type="PANTHER" id="PTHR11439:SF440">
    <property type="entry name" value="INTEGRASE CATALYTIC DOMAIN-CONTAINING PROTEIN"/>
    <property type="match status" value="1"/>
</dbReference>
<evidence type="ECO:0000259" key="1">
    <source>
        <dbReference type="Pfam" id="PF07727"/>
    </source>
</evidence>
<dbReference type="SUPFAM" id="SSF56672">
    <property type="entry name" value="DNA/RNA polymerases"/>
    <property type="match status" value="1"/>
</dbReference>
<evidence type="ECO:0000313" key="2">
    <source>
        <dbReference type="EMBL" id="RDX74369.1"/>
    </source>
</evidence>
<proteinExistence type="predicted"/>
<name>A0A371F7V0_MUCPR</name>
<keyword evidence="3" id="KW-1185">Reference proteome</keyword>
<dbReference type="Proteomes" id="UP000257109">
    <property type="component" value="Unassembled WGS sequence"/>
</dbReference>
<dbReference type="OrthoDB" id="1738684at2759"/>
<feature type="domain" description="Reverse transcriptase Ty1/copia-type" evidence="1">
    <location>
        <begin position="200"/>
        <end position="251"/>
    </location>
</feature>
<dbReference type="InterPro" id="IPR043502">
    <property type="entry name" value="DNA/RNA_pol_sf"/>
</dbReference>
<organism evidence="2 3">
    <name type="scientific">Mucuna pruriens</name>
    <name type="common">Velvet bean</name>
    <name type="synonym">Dolichos pruriens</name>
    <dbReference type="NCBI Taxonomy" id="157652"/>
    <lineage>
        <taxon>Eukaryota</taxon>
        <taxon>Viridiplantae</taxon>
        <taxon>Streptophyta</taxon>
        <taxon>Embryophyta</taxon>
        <taxon>Tracheophyta</taxon>
        <taxon>Spermatophyta</taxon>
        <taxon>Magnoliopsida</taxon>
        <taxon>eudicotyledons</taxon>
        <taxon>Gunneridae</taxon>
        <taxon>Pentapetalae</taxon>
        <taxon>rosids</taxon>
        <taxon>fabids</taxon>
        <taxon>Fabales</taxon>
        <taxon>Fabaceae</taxon>
        <taxon>Papilionoideae</taxon>
        <taxon>50 kb inversion clade</taxon>
        <taxon>NPAAA clade</taxon>
        <taxon>indigoferoid/millettioid clade</taxon>
        <taxon>Phaseoleae</taxon>
        <taxon>Mucuna</taxon>
    </lineage>
</organism>
<dbReference type="Pfam" id="PF07727">
    <property type="entry name" value="RVT_2"/>
    <property type="match status" value="2"/>
</dbReference>
<feature type="domain" description="Reverse transcriptase Ty1/copia-type" evidence="1">
    <location>
        <begin position="149"/>
        <end position="191"/>
    </location>
</feature>
<dbReference type="InterPro" id="IPR013103">
    <property type="entry name" value="RVT_2"/>
</dbReference>
<dbReference type="CDD" id="cd09272">
    <property type="entry name" value="RNase_HI_RT_Ty1"/>
    <property type="match status" value="1"/>
</dbReference>
<dbReference type="PANTHER" id="PTHR11439">
    <property type="entry name" value="GAG-POL-RELATED RETROTRANSPOSON"/>
    <property type="match status" value="1"/>
</dbReference>
<dbReference type="STRING" id="157652.A0A371F7V0"/>
<sequence length="506" mass="58018">MKIRLISNNLIFMRGIYMKLNLKLFGVPKETKGHSLIDTCSRAQSNSFTLDYNSVFQNETTIQNETETQSVENDLYLPIVFRKGTRKCTKQPLYPLSNYLSFHKFSPTHKTFLVNLNSTSILTNVFETLFDKNWKQVMDTKMKALDKNKTWEFYKADGSIEKYKARLVAKGFTQTYGIDYSETFAPVAKMNTTWVPSRYEVASNFVCRLKKALYGLKQSLQAWFGRFTKVMTTLGYKQSQGDHTLFIKHSTLRGVTIVMSHLKKGIFISQQKYVTDLLKETGIAACKPSSTLMDSKLKLGNADDNATMDKEMYLCLMGKLIYLCHTRPNIAFSVSLVSQFMPCPREIHLQTTYRILQYLKGTLGRGILYKRNGNTILEASTTADYAWLVIDRRSTTGYCTFLGGNLLDLVLKLNSELWHKIKWNRPIKLYCDNKSTINITHNLVQHDRTKHIEVDRHFIKEKLDNGLICTPYVPSQGQLAVILTKGLCSPDLGRIIYKLGMENISL</sequence>
<dbReference type="AlphaFoldDB" id="A0A371F7V0"/>
<accession>A0A371F7V0</accession>
<reference evidence="2" key="1">
    <citation type="submission" date="2018-05" db="EMBL/GenBank/DDBJ databases">
        <title>Draft genome of Mucuna pruriens seed.</title>
        <authorList>
            <person name="Nnadi N.E."/>
            <person name="Vos R."/>
            <person name="Hasami M.H."/>
            <person name="Devisetty U.K."/>
            <person name="Aguiy J.C."/>
        </authorList>
    </citation>
    <scope>NUCLEOTIDE SEQUENCE [LARGE SCALE GENOMIC DNA]</scope>
    <source>
        <strain evidence="2">JCA_2017</strain>
    </source>
</reference>
<evidence type="ECO:0000313" key="3">
    <source>
        <dbReference type="Proteomes" id="UP000257109"/>
    </source>
</evidence>
<gene>
    <name evidence="2" type="primary">GIP</name>
    <name evidence="2" type="ORF">CR513_45889</name>
</gene>
<protein>
    <submittedName>
        <fullName evidence="2">Copia protein</fullName>
    </submittedName>
</protein>
<feature type="non-terminal residue" evidence="2">
    <location>
        <position position="1"/>
    </location>
</feature>